<reference evidence="8" key="2">
    <citation type="submission" date="2025-08" db="UniProtKB">
        <authorList>
            <consortium name="RefSeq"/>
        </authorList>
    </citation>
    <scope>IDENTIFICATION</scope>
    <source>
        <tissue evidence="8">Leaf</tissue>
    </source>
</reference>
<dbReference type="InterPro" id="IPR003340">
    <property type="entry name" value="B3_DNA-bd"/>
</dbReference>
<gene>
    <name evidence="8" type="primary">LOC130461113</name>
</gene>
<accession>A0ABM3QNU5</accession>
<reference evidence="7" key="1">
    <citation type="journal article" date="2021" name="Nat. Commun.">
        <title>Genomic analyses provide insights into spinach domestication and the genetic basis of agronomic traits.</title>
        <authorList>
            <person name="Cai X."/>
            <person name="Sun X."/>
            <person name="Xu C."/>
            <person name="Sun H."/>
            <person name="Wang X."/>
            <person name="Ge C."/>
            <person name="Zhang Z."/>
            <person name="Wang Q."/>
            <person name="Fei Z."/>
            <person name="Jiao C."/>
            <person name="Wang Q."/>
        </authorList>
    </citation>
    <scope>NUCLEOTIDE SEQUENCE [LARGE SCALE GENOMIC DNA]</scope>
    <source>
        <strain evidence="7">cv. Varoflay</strain>
    </source>
</reference>
<feature type="region of interest" description="Disordered" evidence="6">
    <location>
        <begin position="1"/>
        <end position="34"/>
    </location>
</feature>
<evidence type="ECO:0008006" key="9">
    <source>
        <dbReference type="Google" id="ProtNLM"/>
    </source>
</evidence>
<keyword evidence="3" id="KW-0238">DNA-binding</keyword>
<keyword evidence="7" id="KW-1185">Reference proteome</keyword>
<dbReference type="InterPro" id="IPR015300">
    <property type="entry name" value="DNA-bd_pseudobarrel_sf"/>
</dbReference>
<sequence length="282" mass="33066">MMNNFPIKKKTNEKESENPPKKSSSDVVRIPHESNKKLKVNTWMKDDNKCYKPSENRGDSVNVKVDKPLDLSLSLCCGSLKGKEKVIQKVIIKKQEEEEYYDDGDLCLALSLSPSPYFYYGTTSSSSPNNQIPEQLAVVNVNEPKWTFKKLLTASDCDKGQGRFLINNRNWVEENIIENEDQKIETKNKEGIQFNFFDWDEKRQFKSNLRTWEANSYVVYKNWKIQVLDRRMLQKGDEIGLYWDRINKMLYFTVLERNHGDQINPSPASSKRRRVSKEEMKK</sequence>
<dbReference type="CDD" id="cd10017">
    <property type="entry name" value="B3_DNA"/>
    <property type="match status" value="1"/>
</dbReference>
<evidence type="ECO:0000256" key="1">
    <source>
        <dbReference type="ARBA" id="ARBA00004123"/>
    </source>
</evidence>
<evidence type="ECO:0000313" key="7">
    <source>
        <dbReference type="Proteomes" id="UP000813463"/>
    </source>
</evidence>
<feature type="compositionally biased region" description="Basic and acidic residues" evidence="6">
    <location>
        <begin position="10"/>
        <end position="34"/>
    </location>
</feature>
<dbReference type="PANTHER" id="PTHR34269">
    <property type="entry name" value="TRANSCRIPTION FACTOR B3-DOMAIN FAMILY-RELATED"/>
    <property type="match status" value="1"/>
</dbReference>
<keyword evidence="5" id="KW-0539">Nucleus</keyword>
<dbReference type="GeneID" id="130461113"/>
<evidence type="ECO:0000256" key="2">
    <source>
        <dbReference type="ARBA" id="ARBA00023015"/>
    </source>
</evidence>
<organism evidence="7 8">
    <name type="scientific">Spinacia oleracea</name>
    <name type="common">Spinach</name>
    <dbReference type="NCBI Taxonomy" id="3562"/>
    <lineage>
        <taxon>Eukaryota</taxon>
        <taxon>Viridiplantae</taxon>
        <taxon>Streptophyta</taxon>
        <taxon>Embryophyta</taxon>
        <taxon>Tracheophyta</taxon>
        <taxon>Spermatophyta</taxon>
        <taxon>Magnoliopsida</taxon>
        <taxon>eudicotyledons</taxon>
        <taxon>Gunneridae</taxon>
        <taxon>Pentapetalae</taxon>
        <taxon>Caryophyllales</taxon>
        <taxon>Chenopodiaceae</taxon>
        <taxon>Chenopodioideae</taxon>
        <taxon>Anserineae</taxon>
        <taxon>Spinacia</taxon>
    </lineage>
</organism>
<keyword evidence="4" id="KW-0804">Transcription</keyword>
<dbReference type="RefSeq" id="XP_056685026.1">
    <property type="nucleotide sequence ID" value="XM_056829048.1"/>
</dbReference>
<evidence type="ECO:0000256" key="4">
    <source>
        <dbReference type="ARBA" id="ARBA00023163"/>
    </source>
</evidence>
<dbReference type="InterPro" id="IPR051442">
    <property type="entry name" value="B3_domain"/>
</dbReference>
<dbReference type="Proteomes" id="UP000813463">
    <property type="component" value="Chromosome 5"/>
</dbReference>
<dbReference type="Gene3D" id="2.40.330.10">
    <property type="entry name" value="DNA-binding pseudobarrel domain"/>
    <property type="match status" value="1"/>
</dbReference>
<evidence type="ECO:0000313" key="8">
    <source>
        <dbReference type="RefSeq" id="XP_056685026.1"/>
    </source>
</evidence>
<evidence type="ECO:0000256" key="6">
    <source>
        <dbReference type="SAM" id="MobiDB-lite"/>
    </source>
</evidence>
<keyword evidence="2" id="KW-0805">Transcription regulation</keyword>
<proteinExistence type="predicted"/>
<evidence type="ECO:0000256" key="3">
    <source>
        <dbReference type="ARBA" id="ARBA00023125"/>
    </source>
</evidence>
<feature type="region of interest" description="Disordered" evidence="6">
    <location>
        <begin position="262"/>
        <end position="282"/>
    </location>
</feature>
<dbReference type="PANTHER" id="PTHR34269:SF11">
    <property type="entry name" value="B3 DOMAIN PROTEIN"/>
    <property type="match status" value="1"/>
</dbReference>
<comment type="subcellular location">
    <subcellularLocation>
        <location evidence="1">Nucleus</location>
    </subcellularLocation>
</comment>
<evidence type="ECO:0000256" key="5">
    <source>
        <dbReference type="ARBA" id="ARBA00023242"/>
    </source>
</evidence>
<name>A0ABM3QNU5_SPIOL</name>
<protein>
    <recommendedName>
        <fullName evidence="9">TF-B3 domain-containing protein</fullName>
    </recommendedName>
</protein>